<evidence type="ECO:0000313" key="2">
    <source>
        <dbReference type="Proteomes" id="UP001500101"/>
    </source>
</evidence>
<protein>
    <recommendedName>
        <fullName evidence="3">Phenylacetate-CoA ligase</fullName>
    </recommendedName>
</protein>
<dbReference type="PANTHER" id="PTHR36932:SF1">
    <property type="entry name" value="CAPSULAR POLYSACCHARIDE BIOSYNTHESIS PROTEIN"/>
    <property type="match status" value="1"/>
</dbReference>
<dbReference type="PANTHER" id="PTHR36932">
    <property type="entry name" value="CAPSULAR POLYSACCHARIDE BIOSYNTHESIS PROTEIN"/>
    <property type="match status" value="1"/>
</dbReference>
<evidence type="ECO:0000313" key="1">
    <source>
        <dbReference type="EMBL" id="GAA4146792.1"/>
    </source>
</evidence>
<dbReference type="RefSeq" id="WP_344675811.1">
    <property type="nucleotide sequence ID" value="NZ_BAAAZI010000012.1"/>
</dbReference>
<accession>A0ABP7Z3W9</accession>
<name>A0ABP7Z3W9_9SPHI</name>
<dbReference type="InterPro" id="IPR053158">
    <property type="entry name" value="CapK_Type1_Caps_Biosynth"/>
</dbReference>
<comment type="caution">
    <text evidence="1">The sequence shown here is derived from an EMBL/GenBank/DDBJ whole genome shotgun (WGS) entry which is preliminary data.</text>
</comment>
<sequence>MSISLLLKNNLTNIPPSIGRIINKIPYSLRPGLGTIYRNRKKEIAFFEQSNILETKAFIFEKMKTLVDFSYSNIKFYKDYYDKVGFKPSDLISFEDISKIPIINKSILNQFPLEDRSYKFKDSYVVNTGGSSGTPFSFYILPDSMGHEWAHMHSIWEKLGYKSSDLKLLFGGRSDIQNLLNYDVLRNHFAIDIYASYDKVSKKLKKILKKYKIKYLHGYPSSIYDFAVYCEKFDPELLKLLRKSLKGAFLGSEYPHYHYRNKIEEVFNIKTISWYGHTERAVLAYEKEKPFHYSPFISYGYAEAVINNLKEWELVSTSYYNFTSPLIRYNTEDIIDDPITENGVLTSFKIVKGRSGEFVIDRLGKSINLTALIFGRHHKLFNYSKFIQIKQLENGKLEVYYVSDIIPEHEASEYFDQENLNFDLSFKKLDEPIRSISGKVGLLIK</sequence>
<keyword evidence="2" id="KW-1185">Reference proteome</keyword>
<proteinExistence type="predicted"/>
<dbReference type="SUPFAM" id="SSF56801">
    <property type="entry name" value="Acetyl-CoA synthetase-like"/>
    <property type="match status" value="1"/>
</dbReference>
<dbReference type="EMBL" id="BAAAZI010000012">
    <property type="protein sequence ID" value="GAA4146792.1"/>
    <property type="molecule type" value="Genomic_DNA"/>
</dbReference>
<dbReference type="InterPro" id="IPR042099">
    <property type="entry name" value="ANL_N_sf"/>
</dbReference>
<gene>
    <name evidence="1" type="ORF">GCM10022216_32130</name>
</gene>
<dbReference type="Proteomes" id="UP001500101">
    <property type="component" value="Unassembled WGS sequence"/>
</dbReference>
<reference evidence="2" key="1">
    <citation type="journal article" date="2019" name="Int. J. Syst. Evol. Microbiol.">
        <title>The Global Catalogue of Microorganisms (GCM) 10K type strain sequencing project: providing services to taxonomists for standard genome sequencing and annotation.</title>
        <authorList>
            <consortium name="The Broad Institute Genomics Platform"/>
            <consortium name="The Broad Institute Genome Sequencing Center for Infectious Disease"/>
            <person name="Wu L."/>
            <person name="Ma J."/>
        </authorList>
    </citation>
    <scope>NUCLEOTIDE SEQUENCE [LARGE SCALE GENOMIC DNA]</scope>
    <source>
        <strain evidence="2">JCM 16704</strain>
    </source>
</reference>
<dbReference type="Gene3D" id="3.40.50.12780">
    <property type="entry name" value="N-terminal domain of ligase-like"/>
    <property type="match status" value="1"/>
</dbReference>
<evidence type="ECO:0008006" key="3">
    <source>
        <dbReference type="Google" id="ProtNLM"/>
    </source>
</evidence>
<organism evidence="1 2">
    <name type="scientific">Sphingobacterium kyonggiense</name>
    <dbReference type="NCBI Taxonomy" id="714075"/>
    <lineage>
        <taxon>Bacteria</taxon>
        <taxon>Pseudomonadati</taxon>
        <taxon>Bacteroidota</taxon>
        <taxon>Sphingobacteriia</taxon>
        <taxon>Sphingobacteriales</taxon>
        <taxon>Sphingobacteriaceae</taxon>
        <taxon>Sphingobacterium</taxon>
    </lineage>
</organism>